<dbReference type="OrthoDB" id="2449818at2759"/>
<organism evidence="2 3">
    <name type="scientific">Magallana gigas</name>
    <name type="common">Pacific oyster</name>
    <name type="synonym">Crassostrea gigas</name>
    <dbReference type="NCBI Taxonomy" id="29159"/>
    <lineage>
        <taxon>Eukaryota</taxon>
        <taxon>Metazoa</taxon>
        <taxon>Spiralia</taxon>
        <taxon>Lophotrochozoa</taxon>
        <taxon>Mollusca</taxon>
        <taxon>Bivalvia</taxon>
        <taxon>Autobranchia</taxon>
        <taxon>Pteriomorphia</taxon>
        <taxon>Ostreida</taxon>
        <taxon>Ostreoidea</taxon>
        <taxon>Ostreidae</taxon>
        <taxon>Magallana</taxon>
    </lineage>
</organism>
<name>A0A8W8K2N8_MAGGI</name>
<dbReference type="PANTHER" id="PTHR32094">
    <property type="entry name" value="FANCONI ANEMIA GROUP E PROTEIN"/>
    <property type="match status" value="1"/>
</dbReference>
<evidence type="ECO:0000313" key="3">
    <source>
        <dbReference type="Proteomes" id="UP000005408"/>
    </source>
</evidence>
<proteinExistence type="predicted"/>
<dbReference type="AlphaFoldDB" id="A0A8W8K2N8"/>
<reference evidence="2" key="1">
    <citation type="submission" date="2022-08" db="UniProtKB">
        <authorList>
            <consortium name="EnsemblMetazoa"/>
        </authorList>
    </citation>
    <scope>IDENTIFICATION</scope>
    <source>
        <strain evidence="2">05x7-T-G4-1.051#20</strain>
    </source>
</reference>
<accession>A0A8W8K2N8</accession>
<keyword evidence="3" id="KW-1185">Reference proteome</keyword>
<dbReference type="InterPro" id="IPR039685">
    <property type="entry name" value="FANCE"/>
</dbReference>
<dbReference type="EnsemblMetazoa" id="G21673.1">
    <property type="protein sequence ID" value="G21673.1:cds"/>
    <property type="gene ID" value="G21673"/>
</dbReference>
<evidence type="ECO:0000259" key="1">
    <source>
        <dbReference type="Pfam" id="PF11510"/>
    </source>
</evidence>
<protein>
    <recommendedName>
        <fullName evidence="1">Fanconi Anaemia group E protein C-terminal domain-containing protein</fullName>
    </recommendedName>
</protein>
<dbReference type="Proteomes" id="UP000005408">
    <property type="component" value="Unassembled WGS sequence"/>
</dbReference>
<feature type="domain" description="Fanconi Anaemia group E protein C-terminal" evidence="1">
    <location>
        <begin position="246"/>
        <end position="469"/>
    </location>
</feature>
<dbReference type="Gene3D" id="1.25.40.480">
    <property type="match status" value="1"/>
</dbReference>
<dbReference type="Pfam" id="PF11510">
    <property type="entry name" value="FA_FANCE"/>
    <property type="match status" value="1"/>
</dbReference>
<sequence>MRSGHERILLMDYYLGNWRSLVDEIEKDSRDEKHLKTAIQWYENEASSRYGCQPQWNELLTCLLHKEPVIKNGVLEFDPVFHLLNPGLQSTFLQLLLHFRHVIPRSELLPFVRDIAQRCEGGETWLDVYVRMLAAHCQLSDFKGLSEGGQVEPYKFTPQNEERAAILCQQLAHVTVPPSQSTDKLDSKELPEAIEITEKMETEEPNVEEMTDSALESKEFPEPLNTDTKTSLMKLRECWQMECIDLPEEFSLFYTSTPDQVTDYCQILDFGTLTENAVVCAGQHLLTVSENMSHNNIVQFLQSALLKKLSENISRPLLGLLKKMGEEIPKPLVDGIFVPLVMSTDQCSSTTEIICKIMKESMQAKDLIYMVRKLNSIQQELTESHVSLYQTLVELKIPMEDEDLTTMLETLKRSSTNFSKNLKFGKLILATVNIYGDQMDKNHISILHQILQNHSSFLKKSIKSAVQKLTV</sequence>
<dbReference type="GO" id="GO:0036297">
    <property type="term" value="P:interstrand cross-link repair"/>
    <property type="evidence" value="ECO:0007669"/>
    <property type="project" value="InterPro"/>
</dbReference>
<dbReference type="PANTHER" id="PTHR32094:SF5">
    <property type="entry name" value="FANCONI ANEMIA GROUP E PROTEIN"/>
    <property type="match status" value="1"/>
</dbReference>
<dbReference type="InterPro" id="IPR021025">
    <property type="entry name" value="Fanconi_anaemia_gr_E_prot_C"/>
</dbReference>
<evidence type="ECO:0000313" key="2">
    <source>
        <dbReference type="EnsemblMetazoa" id="G21673.1:cds"/>
    </source>
</evidence>
<dbReference type="OMA" id="RSGHERI"/>
<dbReference type="GO" id="GO:0043240">
    <property type="term" value="C:Fanconi anaemia nuclear complex"/>
    <property type="evidence" value="ECO:0007669"/>
    <property type="project" value="InterPro"/>
</dbReference>